<dbReference type="Gene3D" id="3.40.50.2000">
    <property type="entry name" value="Glycogen Phosphorylase B"/>
    <property type="match status" value="2"/>
</dbReference>
<protein>
    <submittedName>
        <fullName evidence="4">Glycosyltransferase involved in cell wall biosynthesis</fullName>
    </submittedName>
</protein>
<keyword evidence="5" id="KW-1185">Reference proteome</keyword>
<accession>A0A7W6GR92</accession>
<feature type="domain" description="Glycosyltransferase subfamily 4-like N-terminal" evidence="3">
    <location>
        <begin position="15"/>
        <end position="166"/>
    </location>
</feature>
<reference evidence="4 5" key="1">
    <citation type="submission" date="2020-08" db="EMBL/GenBank/DDBJ databases">
        <title>Genomic Encyclopedia of Type Strains, Phase IV (KMG-IV): sequencing the most valuable type-strain genomes for metagenomic binning, comparative biology and taxonomic classification.</title>
        <authorList>
            <person name="Goeker M."/>
        </authorList>
    </citation>
    <scope>NUCLEOTIDE SEQUENCE [LARGE SCALE GENOMIC DNA]</scope>
    <source>
        <strain evidence="4 5">DSM 102235</strain>
    </source>
</reference>
<dbReference type="RefSeq" id="WP_183964443.1">
    <property type="nucleotide sequence ID" value="NZ_BAABBZ010000059.1"/>
</dbReference>
<evidence type="ECO:0000259" key="3">
    <source>
        <dbReference type="Pfam" id="PF13439"/>
    </source>
</evidence>
<gene>
    <name evidence="4" type="ORF">GGQ68_001485</name>
</gene>
<dbReference type="Proteomes" id="UP000541426">
    <property type="component" value="Unassembled WGS sequence"/>
</dbReference>
<dbReference type="PANTHER" id="PTHR12526:SF510">
    <property type="entry name" value="D-INOSITOL 3-PHOSPHATE GLYCOSYLTRANSFERASE"/>
    <property type="match status" value="1"/>
</dbReference>
<dbReference type="SUPFAM" id="SSF53756">
    <property type="entry name" value="UDP-Glycosyltransferase/glycogen phosphorylase"/>
    <property type="match status" value="1"/>
</dbReference>
<keyword evidence="2 4" id="KW-0808">Transferase</keyword>
<dbReference type="CDD" id="cd03801">
    <property type="entry name" value="GT4_PimA-like"/>
    <property type="match status" value="1"/>
</dbReference>
<sequence>MNPIKVLFPYTGTSVGGSHISSLILAQSLPRERYTPVVALHEDGPLCDYLREEGIDWIAAPAVRYIEGSTVKRGLRRLMSRAPLAGFLRTHDIGLVHTQDMRMHMTWGPAARAMGLPHVWHQRTPAKASKHARAAVRASAVIAVSDYIARGFPADMRAKAEVVYNPFAAPIQTDPETARHYICQQLGLPVDARFVCCVANLAPRKRPLIFVDVARRLKAMGHDTLHFLMIGAASREMTSEVVAAVRQVDGLEAHFHLTGTRHPVSPWIAGSDVLVAPAVKEAFGRTLVEAQMLGTPVVASADGGHTEIIETGKTGILVPPDDAERMAQAVERVLTQRQVATSLAEEAQRAAIARFSTEAHVARMRAVYDRVTSGGH</sequence>
<proteinExistence type="predicted"/>
<keyword evidence="1" id="KW-0328">Glycosyltransferase</keyword>
<evidence type="ECO:0000256" key="2">
    <source>
        <dbReference type="ARBA" id="ARBA00022679"/>
    </source>
</evidence>
<organism evidence="4 5">
    <name type="scientific">Sagittula marina</name>
    <dbReference type="NCBI Taxonomy" id="943940"/>
    <lineage>
        <taxon>Bacteria</taxon>
        <taxon>Pseudomonadati</taxon>
        <taxon>Pseudomonadota</taxon>
        <taxon>Alphaproteobacteria</taxon>
        <taxon>Rhodobacterales</taxon>
        <taxon>Roseobacteraceae</taxon>
        <taxon>Sagittula</taxon>
    </lineage>
</organism>
<dbReference type="Pfam" id="PF13439">
    <property type="entry name" value="Glyco_transf_4"/>
    <property type="match status" value="1"/>
</dbReference>
<name>A0A7W6GR92_9RHOB</name>
<dbReference type="InterPro" id="IPR028098">
    <property type="entry name" value="Glyco_trans_4-like_N"/>
</dbReference>
<dbReference type="GO" id="GO:0016757">
    <property type="term" value="F:glycosyltransferase activity"/>
    <property type="evidence" value="ECO:0007669"/>
    <property type="project" value="UniProtKB-KW"/>
</dbReference>
<comment type="caution">
    <text evidence="4">The sequence shown here is derived from an EMBL/GenBank/DDBJ whole genome shotgun (WGS) entry which is preliminary data.</text>
</comment>
<dbReference type="EMBL" id="JACIEJ010000003">
    <property type="protein sequence ID" value="MBB3985156.1"/>
    <property type="molecule type" value="Genomic_DNA"/>
</dbReference>
<evidence type="ECO:0000313" key="5">
    <source>
        <dbReference type="Proteomes" id="UP000541426"/>
    </source>
</evidence>
<dbReference type="Pfam" id="PF13692">
    <property type="entry name" value="Glyco_trans_1_4"/>
    <property type="match status" value="1"/>
</dbReference>
<evidence type="ECO:0000256" key="1">
    <source>
        <dbReference type="ARBA" id="ARBA00022676"/>
    </source>
</evidence>
<dbReference type="AlphaFoldDB" id="A0A7W6GR92"/>
<evidence type="ECO:0000313" key="4">
    <source>
        <dbReference type="EMBL" id="MBB3985156.1"/>
    </source>
</evidence>
<dbReference type="PANTHER" id="PTHR12526">
    <property type="entry name" value="GLYCOSYLTRANSFERASE"/>
    <property type="match status" value="1"/>
</dbReference>